<organism evidence="1 2">
    <name type="scientific">Buteo japonicus</name>
    <dbReference type="NCBI Taxonomy" id="224669"/>
    <lineage>
        <taxon>Eukaryota</taxon>
        <taxon>Metazoa</taxon>
        <taxon>Chordata</taxon>
        <taxon>Craniata</taxon>
        <taxon>Vertebrata</taxon>
        <taxon>Euteleostomi</taxon>
        <taxon>Archelosauria</taxon>
        <taxon>Archosauria</taxon>
        <taxon>Dinosauria</taxon>
        <taxon>Saurischia</taxon>
        <taxon>Theropoda</taxon>
        <taxon>Coelurosauria</taxon>
        <taxon>Aves</taxon>
        <taxon>Neognathae</taxon>
        <taxon>Neoaves</taxon>
        <taxon>Telluraves</taxon>
        <taxon>Accipitrimorphae</taxon>
        <taxon>Accipitriformes</taxon>
        <taxon>Accipitridae</taxon>
        <taxon>Accipitrinae</taxon>
        <taxon>Buteo</taxon>
    </lineage>
</organism>
<dbReference type="AlphaFoldDB" id="A0A8C0BLE5"/>
<reference evidence="1" key="1">
    <citation type="submission" date="2025-08" db="UniProtKB">
        <authorList>
            <consortium name="Ensembl"/>
        </authorList>
    </citation>
    <scope>IDENTIFICATION</scope>
</reference>
<reference evidence="1" key="2">
    <citation type="submission" date="2025-09" db="UniProtKB">
        <authorList>
            <consortium name="Ensembl"/>
        </authorList>
    </citation>
    <scope>IDENTIFICATION</scope>
</reference>
<name>A0A8C0BLE5_9AVES</name>
<dbReference type="Proteomes" id="UP000694555">
    <property type="component" value="Unplaced"/>
</dbReference>
<proteinExistence type="predicted"/>
<sequence>MQIFNQASNGTSSNILRKFRPIILSCYRVPCQWLEQEGGKHVHVIHFLLFFNDVFSLVSHRMLTKKVA</sequence>
<keyword evidence="2" id="KW-1185">Reference proteome</keyword>
<evidence type="ECO:0000313" key="2">
    <source>
        <dbReference type="Proteomes" id="UP000694555"/>
    </source>
</evidence>
<protein>
    <submittedName>
        <fullName evidence="1">Uncharacterized protein</fullName>
    </submittedName>
</protein>
<evidence type="ECO:0000313" key="1">
    <source>
        <dbReference type="Ensembl" id="ENSBJAP00000018868.1"/>
    </source>
</evidence>
<accession>A0A8C0BLE5</accession>
<dbReference type="Ensembl" id="ENSBJAT00000019390.1">
    <property type="protein sequence ID" value="ENSBJAP00000018868.1"/>
    <property type="gene ID" value="ENSBJAG00000012411.1"/>
</dbReference>